<dbReference type="InterPro" id="IPR036554">
    <property type="entry name" value="GHMP_kinase_C_sf"/>
</dbReference>
<keyword evidence="6 9" id="KW-0418">Kinase</keyword>
<evidence type="ECO:0000256" key="1">
    <source>
        <dbReference type="ARBA" id="ARBA00009684"/>
    </source>
</evidence>
<dbReference type="PANTHER" id="PTHR43527">
    <property type="entry name" value="4-DIPHOSPHOCYTIDYL-2-C-METHYL-D-ERYTHRITOL KINASE, CHLOROPLASTIC"/>
    <property type="match status" value="1"/>
</dbReference>
<dbReference type="STRING" id="525903.Taci_0771"/>
<evidence type="ECO:0000256" key="7">
    <source>
        <dbReference type="ARBA" id="ARBA00022840"/>
    </source>
</evidence>
<evidence type="ECO:0000256" key="2">
    <source>
        <dbReference type="ARBA" id="ARBA00012052"/>
    </source>
</evidence>
<evidence type="ECO:0000256" key="4">
    <source>
        <dbReference type="ARBA" id="ARBA00022679"/>
    </source>
</evidence>
<dbReference type="InterPro" id="IPR014721">
    <property type="entry name" value="Ribsml_uS5_D2-typ_fold_subgr"/>
</dbReference>
<dbReference type="UniPathway" id="UPA00056">
    <property type="reaction ID" value="UER00094"/>
</dbReference>
<dbReference type="HAMAP" id="MF_00061">
    <property type="entry name" value="IspE"/>
    <property type="match status" value="1"/>
</dbReference>
<dbReference type="GO" id="GO:0016114">
    <property type="term" value="P:terpenoid biosynthetic process"/>
    <property type="evidence" value="ECO:0007669"/>
    <property type="project" value="InterPro"/>
</dbReference>
<comment type="similarity">
    <text evidence="1 9">Belongs to the GHMP kinase family. IspE subfamily.</text>
</comment>
<feature type="active site" evidence="9">
    <location>
        <position position="128"/>
    </location>
</feature>
<keyword evidence="9" id="KW-0414">Isoprene biosynthesis</keyword>
<dbReference type="EC" id="2.7.1.148" evidence="2 9"/>
<keyword evidence="13" id="KW-1185">Reference proteome</keyword>
<evidence type="ECO:0000256" key="5">
    <source>
        <dbReference type="ARBA" id="ARBA00022741"/>
    </source>
</evidence>
<dbReference type="InterPro" id="IPR006204">
    <property type="entry name" value="GHMP_kinase_N_dom"/>
</dbReference>
<feature type="domain" description="GHMP kinase N-terminal" evidence="10">
    <location>
        <begin position="64"/>
        <end position="127"/>
    </location>
</feature>
<dbReference type="HOGENOM" id="CLU_053057_1_1_0"/>
<dbReference type="SUPFAM" id="SSF54211">
    <property type="entry name" value="Ribosomal protein S5 domain 2-like"/>
    <property type="match status" value="1"/>
</dbReference>
<keyword evidence="5 9" id="KW-0547">Nucleotide-binding</keyword>
<dbReference type="Gene3D" id="3.30.70.890">
    <property type="entry name" value="GHMP kinase, C-terminal domain"/>
    <property type="match status" value="1"/>
</dbReference>
<accession>D1B9Q1</accession>
<protein>
    <recommendedName>
        <fullName evidence="3 9">4-diphosphocytidyl-2-C-methyl-D-erythritol kinase</fullName>
        <shortName evidence="9">CMK</shortName>
        <ecNumber evidence="2 9">2.7.1.148</ecNumber>
    </recommendedName>
    <alternativeName>
        <fullName evidence="8 9">4-(cytidine-5'-diphospho)-2-C-methyl-D-erythritol kinase</fullName>
    </alternativeName>
</protein>
<dbReference type="Pfam" id="PF08544">
    <property type="entry name" value="GHMP_kinases_C"/>
    <property type="match status" value="1"/>
</dbReference>
<evidence type="ECO:0000256" key="3">
    <source>
        <dbReference type="ARBA" id="ARBA00017473"/>
    </source>
</evidence>
<dbReference type="EnsemblBacteria" id="ACZ19004">
    <property type="protein sequence ID" value="ACZ19004"/>
    <property type="gene ID" value="Taci_0771"/>
</dbReference>
<dbReference type="eggNOG" id="COG1947">
    <property type="taxonomic scope" value="Bacteria"/>
</dbReference>
<dbReference type="AlphaFoldDB" id="D1B9Q1"/>
<evidence type="ECO:0000313" key="12">
    <source>
        <dbReference type="EMBL" id="ACZ19004.1"/>
    </source>
</evidence>
<dbReference type="Proteomes" id="UP000002030">
    <property type="component" value="Chromosome"/>
</dbReference>
<feature type="domain" description="GHMP kinase C-terminal" evidence="11">
    <location>
        <begin position="216"/>
        <end position="273"/>
    </location>
</feature>
<evidence type="ECO:0000256" key="6">
    <source>
        <dbReference type="ARBA" id="ARBA00022777"/>
    </source>
</evidence>
<dbReference type="KEGG" id="tai:Taci_0771"/>
<dbReference type="InterPro" id="IPR020568">
    <property type="entry name" value="Ribosomal_Su5_D2-typ_SF"/>
</dbReference>
<feature type="active site" evidence="9">
    <location>
        <position position="10"/>
    </location>
</feature>
<dbReference type="InterPro" id="IPR004424">
    <property type="entry name" value="IspE"/>
</dbReference>
<keyword evidence="7 9" id="KW-0067">ATP-binding</keyword>
<evidence type="ECO:0000259" key="11">
    <source>
        <dbReference type="Pfam" id="PF08544"/>
    </source>
</evidence>
<dbReference type="GO" id="GO:0019288">
    <property type="term" value="P:isopentenyl diphosphate biosynthetic process, methylerythritol 4-phosphate pathway"/>
    <property type="evidence" value="ECO:0007669"/>
    <property type="project" value="UniProtKB-UniRule"/>
</dbReference>
<name>D1B9Q1_THEAS</name>
<dbReference type="OrthoDB" id="4997at2"/>
<dbReference type="GO" id="GO:0005524">
    <property type="term" value="F:ATP binding"/>
    <property type="evidence" value="ECO:0007669"/>
    <property type="project" value="UniProtKB-UniRule"/>
</dbReference>
<feature type="binding site" evidence="9">
    <location>
        <begin position="90"/>
        <end position="100"/>
    </location>
    <ligand>
        <name>ATP</name>
        <dbReference type="ChEBI" id="CHEBI:30616"/>
    </ligand>
</feature>
<comment type="function">
    <text evidence="9">Catalyzes the phosphorylation of the position 2 hydroxy group of 4-diphosphocytidyl-2C-methyl-D-erythritol.</text>
</comment>
<dbReference type="Pfam" id="PF00288">
    <property type="entry name" value="GHMP_kinases_N"/>
    <property type="match status" value="1"/>
</dbReference>
<dbReference type="EMBL" id="CP001818">
    <property type="protein sequence ID" value="ACZ19004.1"/>
    <property type="molecule type" value="Genomic_DNA"/>
</dbReference>
<dbReference type="SUPFAM" id="SSF55060">
    <property type="entry name" value="GHMP Kinase, C-terminal domain"/>
    <property type="match status" value="1"/>
</dbReference>
<sequence>MEFIVPCHIKINLCLWVGAPGVDGYHPIRTFFLKLRSPEFLRIRTGSVRTVVYHRGDPFYGEHLVLRAQALLRGRIQLPPVEVECEKALPAGGGVGGGSGNAGAFIRWAYAQAGMDTDLSVAAQLGSDVAFLASRMWAAWGEGRGELLTPPEGDLDGLRELRGIIGFPRWAIGTAWAYRMLDQLRGSSSDARLPEGGEVEPLLEGLVRGRVVGLMSNDFIPVAEKVRPEYVKIWRDCESLGALAWGLCGSGSGFFALFSHQEGVERAFAELGKQDYVRSLIPLEVCR</sequence>
<evidence type="ECO:0000256" key="8">
    <source>
        <dbReference type="ARBA" id="ARBA00032554"/>
    </source>
</evidence>
<dbReference type="Gene3D" id="3.30.230.10">
    <property type="match status" value="1"/>
</dbReference>
<comment type="catalytic activity">
    <reaction evidence="9">
        <text>4-CDP-2-C-methyl-D-erythritol + ATP = 4-CDP-2-C-methyl-D-erythritol 2-phosphate + ADP + H(+)</text>
        <dbReference type="Rhea" id="RHEA:18437"/>
        <dbReference type="ChEBI" id="CHEBI:15378"/>
        <dbReference type="ChEBI" id="CHEBI:30616"/>
        <dbReference type="ChEBI" id="CHEBI:57823"/>
        <dbReference type="ChEBI" id="CHEBI:57919"/>
        <dbReference type="ChEBI" id="CHEBI:456216"/>
        <dbReference type="EC" id="2.7.1.148"/>
    </reaction>
</comment>
<proteinExistence type="inferred from homology"/>
<gene>
    <name evidence="9" type="primary">ispE</name>
    <name evidence="12" type="ordered locus">Taci_0771</name>
</gene>
<dbReference type="InterPro" id="IPR013750">
    <property type="entry name" value="GHMP_kinase_C_dom"/>
</dbReference>
<comment type="pathway">
    <text evidence="9">Isoprenoid biosynthesis; isopentenyl diphosphate biosynthesis via DXP pathway; isopentenyl diphosphate from 1-deoxy-D-xylulose 5-phosphate: step 3/6.</text>
</comment>
<dbReference type="GO" id="GO:0050515">
    <property type="term" value="F:4-(cytidine 5'-diphospho)-2-C-methyl-D-erythritol kinase activity"/>
    <property type="evidence" value="ECO:0007669"/>
    <property type="project" value="UniProtKB-UniRule"/>
</dbReference>
<evidence type="ECO:0000259" key="10">
    <source>
        <dbReference type="Pfam" id="PF00288"/>
    </source>
</evidence>
<reference evidence="12 13" key="1">
    <citation type="journal article" date="2009" name="Stand. Genomic Sci.">
        <title>Complete genome sequence of Thermanaerovibrio acidaminovorans type strain (Su883).</title>
        <authorList>
            <person name="Chovatia M."/>
            <person name="Sikorski J."/>
            <person name="Schroder M."/>
            <person name="Lapidus A."/>
            <person name="Nolan M."/>
            <person name="Tice H."/>
            <person name="Glavina Del Rio T."/>
            <person name="Copeland A."/>
            <person name="Cheng J.F."/>
            <person name="Lucas S."/>
            <person name="Chen F."/>
            <person name="Bruce D."/>
            <person name="Goodwin L."/>
            <person name="Pitluck S."/>
            <person name="Ivanova N."/>
            <person name="Mavromatis K."/>
            <person name="Ovchinnikova G."/>
            <person name="Pati A."/>
            <person name="Chen A."/>
            <person name="Palaniappan K."/>
            <person name="Land M."/>
            <person name="Hauser L."/>
            <person name="Chang Y.J."/>
            <person name="Jeffries C.D."/>
            <person name="Chain P."/>
            <person name="Saunders E."/>
            <person name="Detter J.C."/>
            <person name="Brettin T."/>
            <person name="Rohde M."/>
            <person name="Goker M."/>
            <person name="Spring S."/>
            <person name="Bristow J."/>
            <person name="Markowitz V."/>
            <person name="Hugenholtz P."/>
            <person name="Kyrpides N.C."/>
            <person name="Klenk H.P."/>
            <person name="Eisen J.A."/>
        </authorList>
    </citation>
    <scope>NUCLEOTIDE SEQUENCE [LARGE SCALE GENOMIC DNA]</scope>
    <source>
        <strain evidence="13">ATCC 49978 / DSM 6589 / Su883</strain>
    </source>
</reference>
<keyword evidence="4 9" id="KW-0808">Transferase</keyword>
<dbReference type="PANTHER" id="PTHR43527:SF2">
    <property type="entry name" value="4-DIPHOSPHOCYTIDYL-2-C-METHYL-D-ERYTHRITOL KINASE, CHLOROPLASTIC"/>
    <property type="match status" value="1"/>
</dbReference>
<evidence type="ECO:0000313" key="13">
    <source>
        <dbReference type="Proteomes" id="UP000002030"/>
    </source>
</evidence>
<organism evidence="12 13">
    <name type="scientific">Thermanaerovibrio acidaminovorans (strain ATCC 49978 / DSM 6589 / Su883)</name>
    <name type="common">Selenomonas acidaminovorans</name>
    <dbReference type="NCBI Taxonomy" id="525903"/>
    <lineage>
        <taxon>Bacteria</taxon>
        <taxon>Thermotogati</taxon>
        <taxon>Synergistota</taxon>
        <taxon>Synergistia</taxon>
        <taxon>Synergistales</taxon>
        <taxon>Synergistaceae</taxon>
        <taxon>Thermanaerovibrio</taxon>
    </lineage>
</organism>
<evidence type="ECO:0000256" key="9">
    <source>
        <dbReference type="HAMAP-Rule" id="MF_00061"/>
    </source>
</evidence>